<dbReference type="PROSITE" id="PS00028">
    <property type="entry name" value="ZINC_FINGER_C2H2_1"/>
    <property type="match status" value="3"/>
</dbReference>
<keyword evidence="7" id="KW-1185">Reference proteome</keyword>
<dbReference type="PANTHER" id="PTHR23235">
    <property type="entry name" value="KRUEPPEL-LIKE TRANSCRIPTION FACTOR"/>
    <property type="match status" value="1"/>
</dbReference>
<dbReference type="PANTHER" id="PTHR23235:SF139">
    <property type="entry name" value="HUCKEBEIN"/>
    <property type="match status" value="1"/>
</dbReference>
<dbReference type="InterPro" id="IPR013087">
    <property type="entry name" value="Znf_C2H2_type"/>
</dbReference>
<feature type="domain" description="C2H2-type" evidence="5">
    <location>
        <begin position="112"/>
        <end position="141"/>
    </location>
</feature>
<organism evidence="6 7">
    <name type="scientific">Fragariocoptes setiger</name>
    <dbReference type="NCBI Taxonomy" id="1670756"/>
    <lineage>
        <taxon>Eukaryota</taxon>
        <taxon>Metazoa</taxon>
        <taxon>Ecdysozoa</taxon>
        <taxon>Arthropoda</taxon>
        <taxon>Chelicerata</taxon>
        <taxon>Arachnida</taxon>
        <taxon>Acari</taxon>
        <taxon>Acariformes</taxon>
        <taxon>Trombidiformes</taxon>
        <taxon>Prostigmata</taxon>
        <taxon>Eupodina</taxon>
        <taxon>Eriophyoidea</taxon>
        <taxon>Phytoptidae</taxon>
        <taxon>Fragariocoptes</taxon>
    </lineage>
</organism>
<evidence type="ECO:0000256" key="4">
    <source>
        <dbReference type="PROSITE-ProRule" id="PRU00042"/>
    </source>
</evidence>
<dbReference type="Proteomes" id="UP000825002">
    <property type="component" value="Unassembled WGS sequence"/>
</dbReference>
<dbReference type="SMART" id="SM00355">
    <property type="entry name" value="ZnF_C2H2"/>
    <property type="match status" value="3"/>
</dbReference>
<keyword evidence="2 4" id="KW-0863">Zinc-finger</keyword>
<keyword evidence="1" id="KW-0479">Metal-binding</keyword>
<evidence type="ECO:0000259" key="5">
    <source>
        <dbReference type="PROSITE" id="PS50157"/>
    </source>
</evidence>
<dbReference type="InterPro" id="IPR036236">
    <property type="entry name" value="Znf_C2H2_sf"/>
</dbReference>
<evidence type="ECO:0000256" key="2">
    <source>
        <dbReference type="ARBA" id="ARBA00022771"/>
    </source>
</evidence>
<feature type="domain" description="C2H2-type" evidence="5">
    <location>
        <begin position="82"/>
        <end position="111"/>
    </location>
</feature>
<evidence type="ECO:0000256" key="3">
    <source>
        <dbReference type="ARBA" id="ARBA00022833"/>
    </source>
</evidence>
<keyword evidence="3" id="KW-0862">Zinc</keyword>
<dbReference type="EMBL" id="JAIFTH010000515">
    <property type="protein sequence ID" value="KAG9509368.1"/>
    <property type="molecule type" value="Genomic_DNA"/>
</dbReference>
<evidence type="ECO:0000256" key="1">
    <source>
        <dbReference type="ARBA" id="ARBA00022723"/>
    </source>
</evidence>
<reference evidence="6 7" key="1">
    <citation type="submission" date="2020-10" db="EMBL/GenBank/DDBJ databases">
        <authorList>
            <person name="Klimov P.B."/>
            <person name="Dyachkov S.M."/>
            <person name="Chetverikov P.E."/>
        </authorList>
    </citation>
    <scope>NUCLEOTIDE SEQUENCE [LARGE SCALE GENOMIC DNA]</scope>
    <source>
        <strain evidence="6">BMOC 18-1129-001#AD2665</strain>
        <tissue evidence="6">Entire mites</tissue>
    </source>
</reference>
<dbReference type="SUPFAM" id="SSF57667">
    <property type="entry name" value="beta-beta-alpha zinc fingers"/>
    <property type="match status" value="2"/>
</dbReference>
<evidence type="ECO:0000313" key="6">
    <source>
        <dbReference type="EMBL" id="KAG9509368.1"/>
    </source>
</evidence>
<proteinExistence type="predicted"/>
<dbReference type="Gene3D" id="3.30.160.60">
    <property type="entry name" value="Classic Zinc Finger"/>
    <property type="match status" value="3"/>
</dbReference>
<feature type="non-terminal residue" evidence="6">
    <location>
        <position position="1"/>
    </location>
</feature>
<dbReference type="PROSITE" id="PS50157">
    <property type="entry name" value="ZINC_FINGER_C2H2_2"/>
    <property type="match status" value="3"/>
</dbReference>
<comment type="caution">
    <text evidence="6">The sequence shown here is derived from an EMBL/GenBank/DDBJ whole genome shotgun (WGS) entry which is preliminary data.</text>
</comment>
<feature type="domain" description="C2H2-type" evidence="5">
    <location>
        <begin position="54"/>
        <end position="81"/>
    </location>
</feature>
<dbReference type="Pfam" id="PF00096">
    <property type="entry name" value="zf-C2H2"/>
    <property type="match status" value="2"/>
</dbReference>
<protein>
    <submittedName>
        <fullName evidence="6">Transcription factor Sp3</fullName>
    </submittedName>
</protein>
<accession>A0ABQ7S7P0</accession>
<name>A0ABQ7S7P0_9ACAR</name>
<sequence length="406" mass="43490">MTDFSIEALIGHGPSATSVSSSNNLAAKIIKQQSTTIEKPRDATKRSKVRPKKFQCPHCKVAFSNNGQLRGHVRIHTGERPFACDHPTCGKTFTRNEELTRHKRIHSGQRPFVCAHSTCGKRFGRKDHLKKHCKTHERPSMSISAVCSARLFGTLDTHNSMVTHAASYRQPSSGKADDTLGGVVGHTLPYTSVSATAAAAAAAAAAAVYAAGHHNHHNLTNTIQAHNFNNDTQHNNRSSVSFPFDAPVQSSGAATASLNRLSLHSLATTMPASQPATFHASPRLHQATCRISDCSATTFSPLTTSATHSTYSLSGPLSSKAATLQCNGNTTCGASHHSNNDTASTTMAFLNQLYAHTMRQHLADSMSNSLGIGLPPPNSVSFATDHLLPMSVPLPSLQRQSIWHTP</sequence>
<gene>
    <name evidence="6" type="primary">SP3</name>
    <name evidence="6" type="ORF">GZH46_02118</name>
</gene>
<evidence type="ECO:0000313" key="7">
    <source>
        <dbReference type="Proteomes" id="UP000825002"/>
    </source>
</evidence>